<dbReference type="Proteomes" id="UP000627446">
    <property type="component" value="Unassembled WGS sequence"/>
</dbReference>
<dbReference type="AlphaFoldDB" id="A0A923KPT6"/>
<evidence type="ECO:0000256" key="4">
    <source>
        <dbReference type="ARBA" id="ARBA00023136"/>
    </source>
</evidence>
<evidence type="ECO:0000256" key="6">
    <source>
        <dbReference type="SAM" id="SignalP"/>
    </source>
</evidence>
<evidence type="ECO:0000256" key="1">
    <source>
        <dbReference type="ARBA" id="ARBA00004442"/>
    </source>
</evidence>
<dbReference type="InterPro" id="IPR010583">
    <property type="entry name" value="MipA"/>
</dbReference>
<keyword evidence="4" id="KW-0472">Membrane</keyword>
<dbReference type="PANTHER" id="PTHR38776:SF1">
    <property type="entry name" value="MLTA-INTERACTING PROTEIN-RELATED"/>
    <property type="match status" value="1"/>
</dbReference>
<comment type="subcellular location">
    <subcellularLocation>
        <location evidence="1">Cell outer membrane</location>
    </subcellularLocation>
</comment>
<organism evidence="7 8">
    <name type="scientific">Undibacterium nitidum</name>
    <dbReference type="NCBI Taxonomy" id="2762298"/>
    <lineage>
        <taxon>Bacteria</taxon>
        <taxon>Pseudomonadati</taxon>
        <taxon>Pseudomonadota</taxon>
        <taxon>Betaproteobacteria</taxon>
        <taxon>Burkholderiales</taxon>
        <taxon>Oxalobacteraceae</taxon>
        <taxon>Undibacterium</taxon>
    </lineage>
</organism>
<evidence type="ECO:0000256" key="2">
    <source>
        <dbReference type="ARBA" id="ARBA00005722"/>
    </source>
</evidence>
<keyword evidence="3 6" id="KW-0732">Signal</keyword>
<feature type="signal peptide" evidence="6">
    <location>
        <begin position="1"/>
        <end position="30"/>
    </location>
</feature>
<keyword evidence="5" id="KW-0998">Cell outer membrane</keyword>
<accession>A0A923KPT6</accession>
<proteinExistence type="inferred from homology"/>
<feature type="chain" id="PRO_5037012389" evidence="6">
    <location>
        <begin position="31"/>
        <end position="296"/>
    </location>
</feature>
<dbReference type="RefSeq" id="WP_186916777.1">
    <property type="nucleotide sequence ID" value="NZ_JACOFZ010000004.1"/>
</dbReference>
<comment type="caution">
    <text evidence="7">The sequence shown here is derived from an EMBL/GenBank/DDBJ whole genome shotgun (WGS) entry which is preliminary data.</text>
</comment>
<name>A0A923KPT6_9BURK</name>
<gene>
    <name evidence="7" type="ORF">H8K36_12320</name>
</gene>
<evidence type="ECO:0000313" key="7">
    <source>
        <dbReference type="EMBL" id="MBC3882168.1"/>
    </source>
</evidence>
<dbReference type="Pfam" id="PF06629">
    <property type="entry name" value="MipA"/>
    <property type="match status" value="1"/>
</dbReference>
<comment type="similarity">
    <text evidence="2">Belongs to the MipA/OmpV family.</text>
</comment>
<dbReference type="PANTHER" id="PTHR38776">
    <property type="entry name" value="MLTA-INTERACTING PROTEIN-RELATED"/>
    <property type="match status" value="1"/>
</dbReference>
<reference evidence="7" key="1">
    <citation type="submission" date="2020-08" db="EMBL/GenBank/DDBJ databases">
        <title>Novel species isolated from subtropical streams in China.</title>
        <authorList>
            <person name="Lu H."/>
        </authorList>
    </citation>
    <scope>NUCLEOTIDE SEQUENCE</scope>
    <source>
        <strain evidence="7">LX22W</strain>
    </source>
</reference>
<evidence type="ECO:0000256" key="5">
    <source>
        <dbReference type="ARBA" id="ARBA00023237"/>
    </source>
</evidence>
<evidence type="ECO:0000313" key="8">
    <source>
        <dbReference type="Proteomes" id="UP000627446"/>
    </source>
</evidence>
<dbReference type="EMBL" id="JACOFZ010000004">
    <property type="protein sequence ID" value="MBC3882168.1"/>
    <property type="molecule type" value="Genomic_DNA"/>
</dbReference>
<evidence type="ECO:0000256" key="3">
    <source>
        <dbReference type="ARBA" id="ARBA00022729"/>
    </source>
</evidence>
<protein>
    <submittedName>
        <fullName evidence="7">MipA/OmpV family protein</fullName>
    </submittedName>
</protein>
<sequence length="296" mass="33094">MFTTSLKTTRLQSLMALLALSSLLAANAKAQEMTSAADASKPTLSTEGPPLWEIGGSGFAVSRPAYPGSDTYISRALVVPFFLYRGEHLRLERGNTGYRAVKTPRFEFDIGFAGALGSSSDKVTARRGMDKLGHMIEFGPRLNWYLTDPEQNGRWRFELPWRAVFELNDGLQRRGYAVEPELQFDRRASGGWRYTAGVSAVWGSKPLADTFYRVRADQVLPDRSAYDAKSGLLVWTLFTSVMKPIDKDWRLYANFRVDSVVGAANEKSSLVRRKTAPSLLLGVTYTWKQSERRAGE</sequence>
<keyword evidence="8" id="KW-1185">Reference proteome</keyword>
<dbReference type="GO" id="GO:0009279">
    <property type="term" value="C:cell outer membrane"/>
    <property type="evidence" value="ECO:0007669"/>
    <property type="project" value="UniProtKB-SubCell"/>
</dbReference>